<feature type="binding site" evidence="8">
    <location>
        <position position="482"/>
    </location>
    <ligand>
        <name>Zn(2+)</name>
        <dbReference type="ChEBI" id="CHEBI:29105"/>
        <note>catalytic</note>
    </ligand>
</feature>
<evidence type="ECO:0000256" key="10">
    <source>
        <dbReference type="SAM" id="Phobius"/>
    </source>
</evidence>
<dbReference type="SUPFAM" id="SSF55486">
    <property type="entry name" value="Metalloproteases ('zincins'), catalytic domain"/>
    <property type="match status" value="1"/>
</dbReference>
<dbReference type="Gene3D" id="2.30.34.10">
    <property type="entry name" value="Leishmanolysin domain 4"/>
    <property type="match status" value="1"/>
</dbReference>
<evidence type="ECO:0000256" key="4">
    <source>
        <dbReference type="ARBA" id="ARBA00022801"/>
    </source>
</evidence>
<dbReference type="FunFam" id="3.90.132.10:FF:000001">
    <property type="entry name" value="leishmanolysin-like peptidase isoform X2"/>
    <property type="match status" value="1"/>
</dbReference>
<dbReference type="GO" id="GO:0006508">
    <property type="term" value="P:proteolysis"/>
    <property type="evidence" value="ECO:0007669"/>
    <property type="project" value="UniProtKB-KW"/>
</dbReference>
<evidence type="ECO:0000313" key="12">
    <source>
        <dbReference type="Proteomes" id="UP001530293"/>
    </source>
</evidence>
<protein>
    <recommendedName>
        <fullName evidence="13">Leishmanolysin-like peptidase</fullName>
    </recommendedName>
</protein>
<dbReference type="EMBL" id="JALLBG020000056">
    <property type="protein sequence ID" value="KAL3769248.1"/>
    <property type="molecule type" value="Genomic_DNA"/>
</dbReference>
<feature type="compositionally biased region" description="Low complexity" evidence="9">
    <location>
        <begin position="70"/>
        <end position="83"/>
    </location>
</feature>
<evidence type="ECO:0000256" key="3">
    <source>
        <dbReference type="ARBA" id="ARBA00022723"/>
    </source>
</evidence>
<keyword evidence="10" id="KW-0812">Transmembrane</keyword>
<evidence type="ECO:0000256" key="1">
    <source>
        <dbReference type="ARBA" id="ARBA00005860"/>
    </source>
</evidence>
<dbReference type="InterPro" id="IPR001577">
    <property type="entry name" value="Peptidase_M8"/>
</dbReference>
<feature type="transmembrane region" description="Helical" evidence="10">
    <location>
        <begin position="909"/>
        <end position="931"/>
    </location>
</feature>
<keyword evidence="5 8" id="KW-0862">Zinc</keyword>
<evidence type="ECO:0000256" key="6">
    <source>
        <dbReference type="ARBA" id="ARBA00023049"/>
    </source>
</evidence>
<dbReference type="GO" id="GO:0046872">
    <property type="term" value="F:metal ion binding"/>
    <property type="evidence" value="ECO:0007669"/>
    <property type="project" value="UniProtKB-KW"/>
</dbReference>
<dbReference type="AlphaFoldDB" id="A0ABD3MZC9"/>
<name>A0ABD3MZC9_9STRA</name>
<accession>A0ABD3MZC9</accession>
<dbReference type="Gene3D" id="3.10.170.20">
    <property type="match status" value="1"/>
</dbReference>
<dbReference type="Gene3D" id="2.10.55.10">
    <property type="entry name" value="Leishmanolysin domain 3"/>
    <property type="match status" value="1"/>
</dbReference>
<dbReference type="Gene3D" id="3.90.132.10">
    <property type="entry name" value="Leishmanolysin , domain 2"/>
    <property type="match status" value="1"/>
</dbReference>
<dbReference type="Pfam" id="PF01457">
    <property type="entry name" value="Peptidase_M8"/>
    <property type="match status" value="1"/>
</dbReference>
<comment type="caution">
    <text evidence="11">The sequence shown here is derived from an EMBL/GenBank/DDBJ whole genome shotgun (WGS) entry which is preliminary data.</text>
</comment>
<evidence type="ECO:0000256" key="5">
    <source>
        <dbReference type="ARBA" id="ARBA00022833"/>
    </source>
</evidence>
<dbReference type="PANTHER" id="PTHR10942:SF0">
    <property type="entry name" value="LEISHMANOLYSIN-LIKE PEPTIDASE"/>
    <property type="match status" value="1"/>
</dbReference>
<sequence length="947" mass="104538">MIMIHRDDDFSDHQRALDVGVRRAAWNSFNNFAMDLNIAATATCWCCDSDDDAGGGDRDQEGSGDRERWQQPPQQQSSSLGSVPSSLAIMSSMASAAQLLVESEGQSSPIDSTMSSSSTRQCSTKSRPFLSRPLTTTPIPTVAAGRRRRGGTINSSAVALLSMMALLLSPTTLCSTSTSIFADAAVEIPEGLLFASEMGNHQQQQPESLIRGSTSRVEPSERKQQQQLHEDDEVHHHRRLHPIHRIYRGDGARIRRLMEKLENSSPYFQTGIRGDPHHQLQYKNHPFDRMRRERERRRQLQGGEEGDVIMEDASRNLQDEGTATSENPFRPIRIHLDTTAIDAERTESNGAQIDFVKDIILPRMRDFWASALSVVPVEGNVVISSADLMGRLYCGDTEFSKVPSSHISEGVADTDLILYVSGAPSARFCGPTTLAVAVACNFDQFDRPTAGAINFCLDQIDFKSDGTVSESITQDNVDVAIHEAAHVLGMSSNSYRFFWDPDTGTERTPRPFYDQSVICVDGVERTTVLPAENTMKFFIATSGQRYASIVTPRATTVARNQFDCQDLEGAQLENQPTGEDSCTGDHWDERMFYPESLSGVISPTTNFLSPVTLALLEDSGWYMANYTKSNVSPWGHGVGCDFINSPCLVGGGNGRDGIIPSYSKGFFCNKASSRGCSPGNTHKMACTVIDYSLRGEYLPPQQFQYFNDVNVGGPREADYCPVYGSVYSGLKPAALDCSIASNEGAIDLIYSEEYGDNSMCFETTSGEGRCYSARCIYEDFNLQLQVDGKWYTCTEDFQQIEVSTFSGTFGTTVTCPRLSSVCPDMFCPVNCAGRGKCIFGQTSGTNITRPRCECFDETDKSVGCSDTFVLDGKYLRDGNGLTDNLKTNFFEPLIAVFVDHPDTWTTASWAWAAALFVVFLLMILCICSSFWPEKKKPKARVQTRYAV</sequence>
<feature type="region of interest" description="Disordered" evidence="9">
    <location>
        <begin position="102"/>
        <end position="138"/>
    </location>
</feature>
<keyword evidence="10" id="KW-1133">Transmembrane helix</keyword>
<evidence type="ECO:0000256" key="8">
    <source>
        <dbReference type="PIRSR" id="PIRSR601577-2"/>
    </source>
</evidence>
<evidence type="ECO:0000256" key="2">
    <source>
        <dbReference type="ARBA" id="ARBA00022670"/>
    </source>
</evidence>
<feature type="binding site" evidence="8">
    <location>
        <position position="586"/>
    </location>
    <ligand>
        <name>Zn(2+)</name>
        <dbReference type="ChEBI" id="CHEBI:29105"/>
        <note>catalytic</note>
    </ligand>
</feature>
<organism evidence="11 12">
    <name type="scientific">Discostella pseudostelligera</name>
    <dbReference type="NCBI Taxonomy" id="259834"/>
    <lineage>
        <taxon>Eukaryota</taxon>
        <taxon>Sar</taxon>
        <taxon>Stramenopiles</taxon>
        <taxon>Ochrophyta</taxon>
        <taxon>Bacillariophyta</taxon>
        <taxon>Coscinodiscophyceae</taxon>
        <taxon>Thalassiosirophycidae</taxon>
        <taxon>Stephanodiscales</taxon>
        <taxon>Stephanodiscaceae</taxon>
        <taxon>Discostella</taxon>
    </lineage>
</organism>
<keyword evidence="3 8" id="KW-0479">Metal-binding</keyword>
<proteinExistence type="inferred from homology"/>
<keyword evidence="4" id="KW-0378">Hydrolase</keyword>
<comment type="similarity">
    <text evidence="1">Belongs to the peptidase M8 family.</text>
</comment>
<feature type="compositionally biased region" description="Low complexity" evidence="9">
    <location>
        <begin position="107"/>
        <end position="126"/>
    </location>
</feature>
<feature type="region of interest" description="Disordered" evidence="9">
    <location>
        <begin position="53"/>
        <end position="83"/>
    </location>
</feature>
<keyword evidence="12" id="KW-1185">Reference proteome</keyword>
<reference evidence="11 12" key="1">
    <citation type="submission" date="2024-10" db="EMBL/GenBank/DDBJ databases">
        <title>Updated reference genomes for cyclostephanoid diatoms.</title>
        <authorList>
            <person name="Roberts W.R."/>
            <person name="Alverson A.J."/>
        </authorList>
    </citation>
    <scope>NUCLEOTIDE SEQUENCE [LARGE SCALE GENOMIC DNA]</scope>
    <source>
        <strain evidence="11 12">AJA232-27</strain>
    </source>
</reference>
<evidence type="ECO:0000256" key="9">
    <source>
        <dbReference type="SAM" id="MobiDB-lite"/>
    </source>
</evidence>
<dbReference type="PANTHER" id="PTHR10942">
    <property type="entry name" value="LEISHMANOLYSIN-LIKE PEPTIDASE"/>
    <property type="match status" value="1"/>
</dbReference>
<gene>
    <name evidence="11" type="ORF">ACHAWU_007002</name>
</gene>
<dbReference type="GO" id="GO:0008237">
    <property type="term" value="F:metallopeptidase activity"/>
    <property type="evidence" value="ECO:0007669"/>
    <property type="project" value="UniProtKB-KW"/>
</dbReference>
<evidence type="ECO:0000256" key="7">
    <source>
        <dbReference type="PIRSR" id="PIRSR601577-1"/>
    </source>
</evidence>
<keyword evidence="2" id="KW-0645">Protease</keyword>
<feature type="compositionally biased region" description="Basic and acidic residues" evidence="9">
    <location>
        <begin position="55"/>
        <end position="69"/>
    </location>
</feature>
<keyword evidence="6 8" id="KW-0482">Metalloprotease</keyword>
<keyword evidence="10" id="KW-0472">Membrane</keyword>
<evidence type="ECO:0000313" key="11">
    <source>
        <dbReference type="EMBL" id="KAL3769248.1"/>
    </source>
</evidence>
<comment type="cofactor">
    <cofactor evidence="8">
        <name>Zn(2+)</name>
        <dbReference type="ChEBI" id="CHEBI:29105"/>
    </cofactor>
    <text evidence="8">Binds 1 zinc ion per subunit.</text>
</comment>
<feature type="active site" evidence="7">
    <location>
        <position position="483"/>
    </location>
</feature>
<dbReference type="Proteomes" id="UP001530293">
    <property type="component" value="Unassembled WGS sequence"/>
</dbReference>
<feature type="binding site" evidence="8">
    <location>
        <position position="486"/>
    </location>
    <ligand>
        <name>Zn(2+)</name>
        <dbReference type="ChEBI" id="CHEBI:29105"/>
        <note>catalytic</note>
    </ligand>
</feature>
<evidence type="ECO:0008006" key="13">
    <source>
        <dbReference type="Google" id="ProtNLM"/>
    </source>
</evidence>